<protein>
    <submittedName>
        <fullName evidence="1">R-spondin-3</fullName>
    </submittedName>
</protein>
<evidence type="ECO:0000313" key="1">
    <source>
        <dbReference type="EMBL" id="KAG8010243.1"/>
    </source>
</evidence>
<accession>A0ACB7F8K1</accession>
<organism evidence="1 2">
    <name type="scientific">Nibea albiflora</name>
    <name type="common">Yellow drum</name>
    <name type="synonym">Corvina albiflora</name>
    <dbReference type="NCBI Taxonomy" id="240163"/>
    <lineage>
        <taxon>Eukaryota</taxon>
        <taxon>Metazoa</taxon>
        <taxon>Chordata</taxon>
        <taxon>Craniata</taxon>
        <taxon>Vertebrata</taxon>
        <taxon>Euteleostomi</taxon>
        <taxon>Actinopterygii</taxon>
        <taxon>Neopterygii</taxon>
        <taxon>Teleostei</taxon>
        <taxon>Neoteleostei</taxon>
        <taxon>Acanthomorphata</taxon>
        <taxon>Eupercaria</taxon>
        <taxon>Sciaenidae</taxon>
        <taxon>Nibea</taxon>
    </lineage>
</organism>
<keyword evidence="2" id="KW-1185">Reference proteome</keyword>
<dbReference type="Proteomes" id="UP000805704">
    <property type="component" value="Chromosome 16"/>
</dbReference>
<proteinExistence type="predicted"/>
<evidence type="ECO:0000313" key="2">
    <source>
        <dbReference type="Proteomes" id="UP000805704"/>
    </source>
</evidence>
<gene>
    <name evidence="1" type="primary">RSPO3</name>
    <name evidence="1" type="ORF">GBF38_014481</name>
</gene>
<dbReference type="EMBL" id="CM024804">
    <property type="protein sequence ID" value="KAG8010243.1"/>
    <property type="molecule type" value="Genomic_DNA"/>
</dbReference>
<comment type="caution">
    <text evidence="1">The sequence shown here is derived from an EMBL/GenBank/DDBJ whole genome shotgun (WGS) entry which is preliminary data.</text>
</comment>
<sequence length="443" mass="50802">MWGETRGGSITLSSPKRHFGLQTVNLHKTLNEYIFGRCMLYKRERESQMDGGRSKWQTNMQMNVHMDRDTSRKTDTRTYRPTGRKDRQADGKFVRGAKISGVSSGCQQAGCLTCSDFNGCLSCKPRLFMHLERIGMKQIGVCLTSCPPGFYGTRTPEINSCTSINLTAVAYIPDCIPSDTCTHTLTPCIFNAQDTLDNLTGLNKLWRWVHVSLSECRSDCDSCFNRNFCIRCRAGFYLHQGKCQENCPEGVARSDTQRECVPMCPAECESCVNSETCERCRPGLYQLNGRCHHVCPEDYEPNDKLMECTAQVHCEVGEWSEWSPCSRSGRTCGFKRGQETRTRQVLQYPSPFGNPCPEISEIKECLVKRRKCPGGRRKSDRRERRNRNNRKDKENQEGRRERKRERERDTGEREDSDNRNKTEHRHRRGHDTDPVSTGDGLVQ</sequence>
<name>A0ACB7F8K1_NIBAL</name>
<reference evidence="1" key="1">
    <citation type="submission" date="2020-04" db="EMBL/GenBank/DDBJ databases">
        <title>A chromosome-scale assembly and high-density genetic map of the yellow drum (Nibea albiflora) genome.</title>
        <authorList>
            <person name="Xu D."/>
            <person name="Zhang W."/>
            <person name="Chen R."/>
            <person name="Tan P."/>
            <person name="Wang L."/>
            <person name="Song H."/>
            <person name="Tian L."/>
            <person name="Zhu Q."/>
            <person name="Wang B."/>
        </authorList>
    </citation>
    <scope>NUCLEOTIDE SEQUENCE</scope>
    <source>
        <strain evidence="1">ZJHYS-2018</strain>
    </source>
</reference>